<dbReference type="InterPro" id="IPR002004">
    <property type="entry name" value="PABP_HYD_C"/>
</dbReference>
<reference evidence="2" key="2">
    <citation type="submission" date="2025-09" db="UniProtKB">
        <authorList>
            <consortium name="Ensembl"/>
        </authorList>
    </citation>
    <scope>IDENTIFICATION</scope>
</reference>
<protein>
    <recommendedName>
        <fullName evidence="1">PABC domain-containing protein</fullName>
    </recommendedName>
</protein>
<keyword evidence="3" id="KW-1185">Reference proteome</keyword>
<dbReference type="AlphaFoldDB" id="A0A3B3RPZ3"/>
<dbReference type="Pfam" id="PF00658">
    <property type="entry name" value="MLLE"/>
    <property type="match status" value="3"/>
</dbReference>
<dbReference type="GO" id="GO:0005634">
    <property type="term" value="C:nucleus"/>
    <property type="evidence" value="ECO:0007669"/>
    <property type="project" value="TreeGrafter"/>
</dbReference>
<dbReference type="GO" id="GO:0000209">
    <property type="term" value="P:protein polyubiquitination"/>
    <property type="evidence" value="ECO:0007669"/>
    <property type="project" value="TreeGrafter"/>
</dbReference>
<dbReference type="PROSITE" id="PS51309">
    <property type="entry name" value="PABC"/>
    <property type="match status" value="2"/>
</dbReference>
<dbReference type="GO" id="GO:0005737">
    <property type="term" value="C:cytoplasm"/>
    <property type="evidence" value="ECO:0007669"/>
    <property type="project" value="TreeGrafter"/>
</dbReference>
<feature type="domain" description="PABC" evidence="1">
    <location>
        <begin position="140"/>
        <end position="217"/>
    </location>
</feature>
<dbReference type="GO" id="GO:0034450">
    <property type="term" value="F:ubiquitin-ubiquitin ligase activity"/>
    <property type="evidence" value="ECO:0007669"/>
    <property type="project" value="TreeGrafter"/>
</dbReference>
<dbReference type="SMART" id="SM00517">
    <property type="entry name" value="PolyA"/>
    <property type="match status" value="3"/>
</dbReference>
<sequence>MEEEEDVEELGERLYKLIYPGYSNMAGKLTGMLLELPSSVLAQMLQDETMLATAVEKALSALQPSKHTGKMEAEGEDAVSASSDSLGEQLYELVDTHNTGFTEKITGMLLEQRKKDVQKLLSDPGLLEEGIKVALKTLEEQNSTETDVSDCSDPDDIDRMGEKLFAIVQQIDAKNCADITGMLLEMEPKTLGQLFCDRSMLEAAVKRAQAAIVRAAHTAIAAIKQKA</sequence>
<dbReference type="GO" id="GO:0090263">
    <property type="term" value="P:positive regulation of canonical Wnt signaling pathway"/>
    <property type="evidence" value="ECO:0007669"/>
    <property type="project" value="TreeGrafter"/>
</dbReference>
<proteinExistence type="predicted"/>
<organism evidence="2 3">
    <name type="scientific">Paramormyrops kingsleyae</name>
    <dbReference type="NCBI Taxonomy" id="1676925"/>
    <lineage>
        <taxon>Eukaryota</taxon>
        <taxon>Metazoa</taxon>
        <taxon>Chordata</taxon>
        <taxon>Craniata</taxon>
        <taxon>Vertebrata</taxon>
        <taxon>Euteleostomi</taxon>
        <taxon>Actinopterygii</taxon>
        <taxon>Neopterygii</taxon>
        <taxon>Teleostei</taxon>
        <taxon>Osteoglossocephala</taxon>
        <taxon>Osteoglossomorpha</taxon>
        <taxon>Osteoglossiformes</taxon>
        <taxon>Mormyridae</taxon>
        <taxon>Paramormyrops</taxon>
    </lineage>
</organism>
<dbReference type="PANTHER" id="PTHR46276">
    <property type="entry name" value="E3 UBIQUITIN-PROTEIN LIGASE UBR5"/>
    <property type="match status" value="1"/>
</dbReference>
<name>A0A3B3RPZ3_9TELE</name>
<dbReference type="InterPro" id="IPR036053">
    <property type="entry name" value="PABP-dom"/>
</dbReference>
<dbReference type="STRING" id="1676925.ENSPKIP00000020579"/>
<evidence type="ECO:0000313" key="2">
    <source>
        <dbReference type="Ensembl" id="ENSPKIP00000020579.1"/>
    </source>
</evidence>
<dbReference type="Gene3D" id="1.10.1900.10">
    <property type="entry name" value="c-terminal domain of poly(a) binding protein"/>
    <property type="match status" value="3"/>
</dbReference>
<dbReference type="GO" id="GO:0003723">
    <property type="term" value="F:RNA binding"/>
    <property type="evidence" value="ECO:0007669"/>
    <property type="project" value="InterPro"/>
</dbReference>
<accession>A0A3B3RPZ3</accession>
<evidence type="ECO:0000313" key="3">
    <source>
        <dbReference type="Proteomes" id="UP000261540"/>
    </source>
</evidence>
<feature type="domain" description="PABC" evidence="1">
    <location>
        <begin position="1"/>
        <end position="67"/>
    </location>
</feature>
<reference evidence="2" key="1">
    <citation type="submission" date="2025-08" db="UniProtKB">
        <authorList>
            <consortium name="Ensembl"/>
        </authorList>
    </citation>
    <scope>IDENTIFICATION</scope>
</reference>
<dbReference type="PANTHER" id="PTHR46276:SF1">
    <property type="entry name" value="E3 UBIQUITIN-PROTEIN LIGASE UBR5"/>
    <property type="match status" value="1"/>
</dbReference>
<dbReference type="Ensembl" id="ENSPKIT00000001197.1">
    <property type="protein sequence ID" value="ENSPKIP00000020579.1"/>
    <property type="gene ID" value="ENSPKIG00000005307.1"/>
</dbReference>
<dbReference type="SUPFAM" id="SSF63570">
    <property type="entry name" value="PABC (PABP) domain"/>
    <property type="match status" value="3"/>
</dbReference>
<evidence type="ECO:0000259" key="1">
    <source>
        <dbReference type="PROSITE" id="PS51309"/>
    </source>
</evidence>
<dbReference type="GeneTree" id="ENSGT00390000011509"/>
<dbReference type="Proteomes" id="UP000261540">
    <property type="component" value="Unplaced"/>
</dbReference>